<evidence type="ECO:0000259" key="2">
    <source>
        <dbReference type="Pfam" id="PF13796"/>
    </source>
</evidence>
<dbReference type="InterPro" id="IPR025828">
    <property type="entry name" value="Put_sensor_dom"/>
</dbReference>
<keyword evidence="1" id="KW-1133">Transmembrane helix</keyword>
<dbReference type="Proteomes" id="UP000193587">
    <property type="component" value="Unassembled WGS sequence"/>
</dbReference>
<feature type="transmembrane region" description="Helical" evidence="1">
    <location>
        <begin position="209"/>
        <end position="233"/>
    </location>
</feature>
<keyword evidence="3" id="KW-0418">Kinase</keyword>
<keyword evidence="1" id="KW-0812">Transmembrane</keyword>
<gene>
    <name evidence="3" type="ORF">B9H04_02175</name>
</gene>
<feature type="transmembrane region" description="Helical" evidence="1">
    <location>
        <begin position="32"/>
        <end position="54"/>
    </location>
</feature>
<keyword evidence="1" id="KW-0472">Membrane</keyword>
<evidence type="ECO:0000256" key="1">
    <source>
        <dbReference type="SAM" id="Phobius"/>
    </source>
</evidence>
<dbReference type="STRING" id="1121945.GCA_000421805_00409"/>
<dbReference type="Pfam" id="PF13796">
    <property type="entry name" value="Sensor"/>
    <property type="match status" value="1"/>
</dbReference>
<dbReference type="GO" id="GO:0016301">
    <property type="term" value="F:kinase activity"/>
    <property type="evidence" value="ECO:0007669"/>
    <property type="project" value="UniProtKB-KW"/>
</dbReference>
<dbReference type="RefSeq" id="WP_049929699.1">
    <property type="nucleotide sequence ID" value="NZ_ATXS01000001.1"/>
</dbReference>
<organism evidence="3 4">
    <name type="scientific">Halorubrum ezzemoulense DSM 17463</name>
    <dbReference type="NCBI Taxonomy" id="1121945"/>
    <lineage>
        <taxon>Archaea</taxon>
        <taxon>Methanobacteriati</taxon>
        <taxon>Methanobacteriota</taxon>
        <taxon>Stenosarchaea group</taxon>
        <taxon>Halobacteria</taxon>
        <taxon>Halobacteriales</taxon>
        <taxon>Haloferacaceae</taxon>
        <taxon>Halorubrum</taxon>
    </lineage>
</organism>
<sequence length="252" mass="25986">MALSDALSDPPANRRVAEAVLSAPFRIRTYAAAAYLALSFPLGIAYFVCTVVGLSLGVSLSVLLVGVPILAATLGGVVLVSIGERVLARRLLGADIADPSWKVTEASGIADRALAAATDLAVWGALLFVLSKLIIGVAGFTLLTVVLSVGASLLAAPLYYDAPGASVGLILPEPIRRELSVVVPWEQFEVGVSFIVRLTSWEVSTLPGALLMSLFGVLAALVGLNVVSAAGWLCARWAEFALGAGTSPVSDD</sequence>
<evidence type="ECO:0000313" key="3">
    <source>
        <dbReference type="EMBL" id="OSP10561.1"/>
    </source>
</evidence>
<name>A0A1X4HAV9_HALEZ</name>
<dbReference type="eggNOG" id="arCOG03085">
    <property type="taxonomic scope" value="Archaea"/>
</dbReference>
<reference evidence="3 4" key="1">
    <citation type="submission" date="2017-04" db="EMBL/GenBank/DDBJ databases">
        <title>MLSA of the genus Halorubrum.</title>
        <authorList>
            <person name="De La Haba R."/>
            <person name="Sanchez-Porro C."/>
            <person name="Infante-Dominguez C."/>
            <person name="Ventosa A."/>
        </authorList>
    </citation>
    <scope>NUCLEOTIDE SEQUENCE [LARGE SCALE GENOMIC DNA]</scope>
    <source>
        <strain evidence="3 4">DSM 17463</strain>
    </source>
</reference>
<accession>A0A1X4HAV9</accession>
<evidence type="ECO:0000313" key="4">
    <source>
        <dbReference type="Proteomes" id="UP000193587"/>
    </source>
</evidence>
<keyword evidence="3" id="KW-0808">Transferase</keyword>
<dbReference type="EMBL" id="NEDJ01000004">
    <property type="protein sequence ID" value="OSP10561.1"/>
    <property type="molecule type" value="Genomic_DNA"/>
</dbReference>
<feature type="domain" description="Putative sensor" evidence="2">
    <location>
        <begin position="35"/>
        <end position="238"/>
    </location>
</feature>
<dbReference type="GeneID" id="301359500"/>
<protein>
    <submittedName>
        <fullName evidence="3">Histidine kinase</fullName>
    </submittedName>
</protein>
<proteinExistence type="predicted"/>
<feature type="transmembrane region" description="Helical" evidence="1">
    <location>
        <begin position="60"/>
        <end position="82"/>
    </location>
</feature>
<dbReference type="AlphaFoldDB" id="A0A1X4HAV9"/>
<feature type="transmembrane region" description="Helical" evidence="1">
    <location>
        <begin position="133"/>
        <end position="160"/>
    </location>
</feature>
<comment type="caution">
    <text evidence="3">The sequence shown here is derived from an EMBL/GenBank/DDBJ whole genome shotgun (WGS) entry which is preliminary data.</text>
</comment>